<sequence>TSLATISAKQSSSRSALSKFLSSCGLPLKLPSLSRSGQRILSIRDELARFVSRVESDLGFESFWKANQKDLIRLASLVRRYSAIPATSVPSESSFSIAGYLNRKSRSLLSSKTLKYSMFLRDKLTIRQ</sequence>
<name>A0A816GBY2_9BILA</name>
<evidence type="ECO:0000313" key="2">
    <source>
        <dbReference type="EMBL" id="CAF1671794.1"/>
    </source>
</evidence>
<evidence type="ECO:0000313" key="3">
    <source>
        <dbReference type="EMBL" id="CAF4648544.1"/>
    </source>
</evidence>
<dbReference type="InterPro" id="IPR012337">
    <property type="entry name" value="RNaseH-like_sf"/>
</dbReference>
<dbReference type="GO" id="GO:0046983">
    <property type="term" value="F:protein dimerization activity"/>
    <property type="evidence" value="ECO:0007669"/>
    <property type="project" value="InterPro"/>
</dbReference>
<dbReference type="OrthoDB" id="10050977at2759"/>
<dbReference type="Proteomes" id="UP000681722">
    <property type="component" value="Unassembled WGS sequence"/>
</dbReference>
<accession>A0A816GBY2</accession>
<keyword evidence="4" id="KW-1185">Reference proteome</keyword>
<feature type="domain" description="HAT C-terminal dimerisation" evidence="1">
    <location>
        <begin position="56"/>
        <end position="124"/>
    </location>
</feature>
<dbReference type="EMBL" id="CAJOBC010141786">
    <property type="protein sequence ID" value="CAF4648544.1"/>
    <property type="molecule type" value="Genomic_DNA"/>
</dbReference>
<reference evidence="2" key="1">
    <citation type="submission" date="2021-02" db="EMBL/GenBank/DDBJ databases">
        <authorList>
            <person name="Nowell W R."/>
        </authorList>
    </citation>
    <scope>NUCLEOTIDE SEQUENCE</scope>
</reference>
<comment type="caution">
    <text evidence="2">The sequence shown here is derived from an EMBL/GenBank/DDBJ whole genome shotgun (WGS) entry which is preliminary data.</text>
</comment>
<dbReference type="Proteomes" id="UP000663829">
    <property type="component" value="Unassembled WGS sequence"/>
</dbReference>
<dbReference type="AlphaFoldDB" id="A0A816GBY2"/>
<evidence type="ECO:0000313" key="4">
    <source>
        <dbReference type="Proteomes" id="UP000663829"/>
    </source>
</evidence>
<dbReference type="Pfam" id="PF05699">
    <property type="entry name" value="Dimer_Tnp_hAT"/>
    <property type="match status" value="1"/>
</dbReference>
<protein>
    <recommendedName>
        <fullName evidence="1">HAT C-terminal dimerisation domain-containing protein</fullName>
    </recommendedName>
</protein>
<organism evidence="2 4">
    <name type="scientific">Didymodactylos carnosus</name>
    <dbReference type="NCBI Taxonomy" id="1234261"/>
    <lineage>
        <taxon>Eukaryota</taxon>
        <taxon>Metazoa</taxon>
        <taxon>Spiralia</taxon>
        <taxon>Gnathifera</taxon>
        <taxon>Rotifera</taxon>
        <taxon>Eurotatoria</taxon>
        <taxon>Bdelloidea</taxon>
        <taxon>Philodinida</taxon>
        <taxon>Philodinidae</taxon>
        <taxon>Didymodactylos</taxon>
    </lineage>
</organism>
<gene>
    <name evidence="2" type="ORF">GPM918_LOCUS46339</name>
    <name evidence="3" type="ORF">SRO942_LOCUS50336</name>
</gene>
<dbReference type="EMBL" id="CAJNOQ010061301">
    <property type="protein sequence ID" value="CAF1671794.1"/>
    <property type="molecule type" value="Genomic_DNA"/>
</dbReference>
<evidence type="ECO:0000259" key="1">
    <source>
        <dbReference type="Pfam" id="PF05699"/>
    </source>
</evidence>
<proteinExistence type="predicted"/>
<dbReference type="InterPro" id="IPR008906">
    <property type="entry name" value="HATC_C_dom"/>
</dbReference>
<feature type="non-terminal residue" evidence="2">
    <location>
        <position position="1"/>
    </location>
</feature>
<dbReference type="SUPFAM" id="SSF53098">
    <property type="entry name" value="Ribonuclease H-like"/>
    <property type="match status" value="1"/>
</dbReference>